<dbReference type="OMA" id="EVWHDRE"/>
<keyword evidence="4" id="KW-1185">Reference proteome</keyword>
<dbReference type="InParanoid" id="D8QDU3"/>
<dbReference type="VEuPathDB" id="FungiDB:SCHCODRAFT_02751650"/>
<dbReference type="Pfam" id="PF01636">
    <property type="entry name" value="APH"/>
    <property type="match status" value="1"/>
</dbReference>
<feature type="region of interest" description="Disordered" evidence="1">
    <location>
        <begin position="435"/>
        <end position="470"/>
    </location>
</feature>
<reference evidence="3 4" key="1">
    <citation type="journal article" date="2010" name="Nat. Biotechnol.">
        <title>Genome sequence of the model mushroom Schizophyllum commune.</title>
        <authorList>
            <person name="Ohm R.A."/>
            <person name="de Jong J.F."/>
            <person name="Lugones L.G."/>
            <person name="Aerts A."/>
            <person name="Kothe E."/>
            <person name="Stajich J.E."/>
            <person name="de Vries R.P."/>
            <person name="Record E."/>
            <person name="Levasseur A."/>
            <person name="Baker S.E."/>
            <person name="Bartholomew K.A."/>
            <person name="Coutinho P.M."/>
            <person name="Erdmann S."/>
            <person name="Fowler T.J."/>
            <person name="Gathman A.C."/>
            <person name="Lombard V."/>
            <person name="Henrissat B."/>
            <person name="Knabe N."/>
            <person name="Kuees U."/>
            <person name="Lilly W.W."/>
            <person name="Lindquist E."/>
            <person name="Lucas S."/>
            <person name="Magnuson J.K."/>
            <person name="Piumi F."/>
            <person name="Raudaskoski M."/>
            <person name="Salamov A."/>
            <person name="Schmutz J."/>
            <person name="Schwarze F.W.M.R."/>
            <person name="vanKuyk P.A."/>
            <person name="Horton J.S."/>
            <person name="Grigoriev I.V."/>
            <person name="Woesten H.A.B."/>
        </authorList>
    </citation>
    <scope>NUCLEOTIDE SEQUENCE [LARGE SCALE GENOMIC DNA]</scope>
    <source>
        <strain evidence="4">H4-8 / FGSC 9210</strain>
    </source>
</reference>
<proteinExistence type="predicted"/>
<evidence type="ECO:0000259" key="2">
    <source>
        <dbReference type="Pfam" id="PF01636"/>
    </source>
</evidence>
<evidence type="ECO:0000313" key="3">
    <source>
        <dbReference type="EMBL" id="EFI93741.1"/>
    </source>
</evidence>
<accession>D8QDU3</accession>
<dbReference type="eggNOG" id="ENOG502S3GD">
    <property type="taxonomic scope" value="Eukaryota"/>
</dbReference>
<dbReference type="InterPro" id="IPR051678">
    <property type="entry name" value="AGP_Transferase"/>
</dbReference>
<dbReference type="InterPro" id="IPR002575">
    <property type="entry name" value="Aminoglycoside_PTrfase"/>
</dbReference>
<dbReference type="InterPro" id="IPR011009">
    <property type="entry name" value="Kinase-like_dom_sf"/>
</dbReference>
<dbReference type="EMBL" id="GL377310">
    <property type="protein sequence ID" value="EFI93741.1"/>
    <property type="molecule type" value="Genomic_DNA"/>
</dbReference>
<evidence type="ECO:0000313" key="4">
    <source>
        <dbReference type="Proteomes" id="UP000007431"/>
    </source>
</evidence>
<dbReference type="Proteomes" id="UP000007431">
    <property type="component" value="Unassembled WGS sequence"/>
</dbReference>
<feature type="domain" description="Aminoglycoside phosphotransferase" evidence="2">
    <location>
        <begin position="51"/>
        <end position="289"/>
    </location>
</feature>
<name>D8QDU3_SCHCM</name>
<dbReference type="HOGENOM" id="CLU_027206_1_1_1"/>
<dbReference type="Gene3D" id="3.90.1200.10">
    <property type="match status" value="1"/>
</dbReference>
<feature type="non-terminal residue" evidence="3">
    <location>
        <position position="470"/>
    </location>
</feature>
<dbReference type="AlphaFoldDB" id="D8QDU3"/>
<evidence type="ECO:0000256" key="1">
    <source>
        <dbReference type="SAM" id="MobiDB-lite"/>
    </source>
</evidence>
<organism evidence="4">
    <name type="scientific">Schizophyllum commune (strain H4-8 / FGSC 9210)</name>
    <name type="common">Split gill fungus</name>
    <dbReference type="NCBI Taxonomy" id="578458"/>
    <lineage>
        <taxon>Eukaryota</taxon>
        <taxon>Fungi</taxon>
        <taxon>Dikarya</taxon>
        <taxon>Basidiomycota</taxon>
        <taxon>Agaricomycotina</taxon>
        <taxon>Agaricomycetes</taxon>
        <taxon>Agaricomycetidae</taxon>
        <taxon>Agaricales</taxon>
        <taxon>Schizophyllaceae</taxon>
        <taxon>Schizophyllum</taxon>
    </lineage>
</organism>
<sequence length="470" mass="52154">MSSSSRSSTDSDGSLAEVIASIDLDVVAQIAKGKRRGWDFLLEDDLRCQVVTPPSSGSANLVYELKFNDGGHWAFRIPHGDWDDNAERSMVLDITTQRFIASKIPSFPIPQIRGYLCDGENRLGHPFMITDFVSGTKLIEVWNDPSWWTGGRTRENTLRSIAKHMAQLASLEFDQIGSLQVHDDGSYHIGPFPALRKLLPDHPDGDAPFGPFSSTRAFMFALLEKAREVDDTSSLSLLELLLGALPEHQFDGPPFHLSYPDFDSQNVFVDDKGEVSGFIDWDGVDVSPRQLAALVYPSWLTVDWDPVMYDLYMDQPNCDSEDELHRLRGVYVDALDEVSEGRFGAVARNSHVVQALYGAIAQRGFRFSIVHHLAKYVFGSESLALEVEDAVEQCPRFHKGSSGIARVESMFHFFMLFILLIGSAERDINNSSTDELASLKAEEPQGVDEGNKVLGADAPAEVKSTHADQP</sequence>
<protein>
    <recommendedName>
        <fullName evidence="2">Aminoglycoside phosphotransferase domain-containing protein</fullName>
    </recommendedName>
</protein>
<dbReference type="PANTHER" id="PTHR21310:SF51">
    <property type="entry name" value="AMINOGLYCOSIDE PHOSPHOTRANSFERASE DOMAIN-CONTAINING PROTEIN"/>
    <property type="match status" value="1"/>
</dbReference>
<dbReference type="SUPFAM" id="SSF56112">
    <property type="entry name" value="Protein kinase-like (PK-like)"/>
    <property type="match status" value="1"/>
</dbReference>
<dbReference type="PANTHER" id="PTHR21310">
    <property type="entry name" value="AMINOGLYCOSIDE PHOSPHOTRANSFERASE-RELATED-RELATED"/>
    <property type="match status" value="1"/>
</dbReference>
<gene>
    <name evidence="3" type="ORF">SCHCODRAFT_112029</name>
</gene>